<proteinExistence type="predicted"/>
<keyword evidence="2" id="KW-1185">Reference proteome</keyword>
<name>A0A926JBG2_9RHOB</name>
<dbReference type="RefSeq" id="WP_187792207.1">
    <property type="nucleotide sequence ID" value="NZ_JACOQL010000001.1"/>
</dbReference>
<gene>
    <name evidence="1" type="ORF">H4P12_03600</name>
</gene>
<dbReference type="AlphaFoldDB" id="A0A926JBG2"/>
<organism evidence="1 2">
    <name type="scientific">Paracoccus amoyensis</name>
    <dbReference type="NCBI Taxonomy" id="2760093"/>
    <lineage>
        <taxon>Bacteria</taxon>
        <taxon>Pseudomonadati</taxon>
        <taxon>Pseudomonadota</taxon>
        <taxon>Alphaproteobacteria</taxon>
        <taxon>Rhodobacterales</taxon>
        <taxon>Paracoccaceae</taxon>
        <taxon>Paracoccus</taxon>
    </lineage>
</organism>
<evidence type="ECO:0000313" key="2">
    <source>
        <dbReference type="Proteomes" id="UP000608594"/>
    </source>
</evidence>
<comment type="caution">
    <text evidence="1">The sequence shown here is derived from an EMBL/GenBank/DDBJ whole genome shotgun (WGS) entry which is preliminary data.</text>
</comment>
<reference evidence="1" key="1">
    <citation type="submission" date="2020-08" db="EMBL/GenBank/DDBJ databases">
        <title>Paracoccus amoyensis sp. nov., isolated from the surface seawater at coast of Xiamen, Fujian.</title>
        <authorList>
            <person name="Lyu L."/>
        </authorList>
    </citation>
    <scope>NUCLEOTIDE SEQUENCE</scope>
    <source>
        <strain evidence="1">11-3</strain>
    </source>
</reference>
<accession>A0A926JBG2</accession>
<evidence type="ECO:0000313" key="1">
    <source>
        <dbReference type="EMBL" id="MBC9245815.1"/>
    </source>
</evidence>
<dbReference type="EMBL" id="JACOQL010000001">
    <property type="protein sequence ID" value="MBC9245815.1"/>
    <property type="molecule type" value="Genomic_DNA"/>
</dbReference>
<dbReference type="Proteomes" id="UP000608594">
    <property type="component" value="Unassembled WGS sequence"/>
</dbReference>
<protein>
    <recommendedName>
        <fullName evidence="3">DUF1127 domain-containing protein</fullName>
    </recommendedName>
</protein>
<evidence type="ECO:0008006" key="3">
    <source>
        <dbReference type="Google" id="ProtNLM"/>
    </source>
</evidence>
<sequence>MTTATLTAKNNASFLQLISAPFRAFGRFMIHTAETSPYARKLNDLNLTSDEELAARGTNRVAEIRRIVGPISSM</sequence>